<feature type="domain" description="Beta-lactamase class A catalytic" evidence="5">
    <location>
        <begin position="47"/>
        <end position="272"/>
    </location>
</feature>
<dbReference type="PROSITE" id="PS51257">
    <property type="entry name" value="PROKAR_LIPOPROTEIN"/>
    <property type="match status" value="1"/>
</dbReference>
<evidence type="ECO:0000256" key="4">
    <source>
        <dbReference type="SAM" id="SignalP"/>
    </source>
</evidence>
<dbReference type="SUPFAM" id="SSF56601">
    <property type="entry name" value="beta-lactamase/transpeptidase-like"/>
    <property type="match status" value="1"/>
</dbReference>
<dbReference type="InterPro" id="IPR000871">
    <property type="entry name" value="Beta-lactam_class-A"/>
</dbReference>
<evidence type="ECO:0000256" key="2">
    <source>
        <dbReference type="ARBA" id="ARBA00009009"/>
    </source>
</evidence>
<protein>
    <recommendedName>
        <fullName evidence="3">beta-lactamase</fullName>
        <ecNumber evidence="3">3.5.2.6</ecNumber>
    </recommendedName>
</protein>
<evidence type="ECO:0000256" key="3">
    <source>
        <dbReference type="ARBA" id="ARBA00012865"/>
    </source>
</evidence>
<keyword evidence="4" id="KW-0732">Signal</keyword>
<evidence type="ECO:0000259" key="5">
    <source>
        <dbReference type="Pfam" id="PF13354"/>
    </source>
</evidence>
<evidence type="ECO:0000256" key="1">
    <source>
        <dbReference type="ARBA" id="ARBA00001526"/>
    </source>
</evidence>
<sequence>MKKPTYLLFALALTMAACQLSSKKQTLNELKQNIAADFEANTGDYAIAFKDLSNPDNQLYINETETFHAASTMKTPVMIELFKQARAGEFSLSDSILVVNEFKSIVDSSAYTMDIGEDSGEGLYSFIGQKLTIYDLTYEMITVSSNLATNILIELVGAPNVMTTMKSFGANDIQVLRGVEDQKAYELGMNNTTTAKDLAIVMEMIATDKAGAPEDCSAMIKILKDQRFNDIIPAYLPNSVSVAHKTGSITKLHHDSGIVYLPDGRKYVLVLLSKNLNTMEEGTEVLARVSEKVYSYLNQ</sequence>
<comment type="similarity">
    <text evidence="2">Belongs to the class-A beta-lactamase family.</text>
</comment>
<dbReference type="GO" id="GO:0016787">
    <property type="term" value="F:hydrolase activity"/>
    <property type="evidence" value="ECO:0007669"/>
    <property type="project" value="UniProtKB-KW"/>
</dbReference>
<dbReference type="Pfam" id="PF13354">
    <property type="entry name" value="Beta-lactamase2"/>
    <property type="match status" value="1"/>
</dbReference>
<dbReference type="EC" id="3.5.2.6" evidence="3"/>
<evidence type="ECO:0000313" key="7">
    <source>
        <dbReference type="Proteomes" id="UP001302349"/>
    </source>
</evidence>
<dbReference type="PANTHER" id="PTHR35333">
    <property type="entry name" value="BETA-LACTAMASE"/>
    <property type="match status" value="1"/>
</dbReference>
<comment type="catalytic activity">
    <reaction evidence="1">
        <text>a beta-lactam + H2O = a substituted beta-amino acid</text>
        <dbReference type="Rhea" id="RHEA:20401"/>
        <dbReference type="ChEBI" id="CHEBI:15377"/>
        <dbReference type="ChEBI" id="CHEBI:35627"/>
        <dbReference type="ChEBI" id="CHEBI:140347"/>
        <dbReference type="EC" id="3.5.2.6"/>
    </reaction>
</comment>
<organism evidence="6 7">
    <name type="scientific">Imperialibacter roseus</name>
    <dbReference type="NCBI Taxonomy" id="1324217"/>
    <lineage>
        <taxon>Bacteria</taxon>
        <taxon>Pseudomonadati</taxon>
        <taxon>Bacteroidota</taxon>
        <taxon>Cytophagia</taxon>
        <taxon>Cytophagales</taxon>
        <taxon>Flammeovirgaceae</taxon>
        <taxon>Imperialibacter</taxon>
    </lineage>
</organism>
<dbReference type="EMBL" id="CP136051">
    <property type="protein sequence ID" value="WOK09514.1"/>
    <property type="molecule type" value="Genomic_DNA"/>
</dbReference>
<feature type="chain" id="PRO_5046370232" description="beta-lactamase" evidence="4">
    <location>
        <begin position="20"/>
        <end position="299"/>
    </location>
</feature>
<name>A0ABZ0IWZ5_9BACT</name>
<feature type="signal peptide" evidence="4">
    <location>
        <begin position="1"/>
        <end position="19"/>
    </location>
</feature>
<dbReference type="Gene3D" id="3.40.710.10">
    <property type="entry name" value="DD-peptidase/beta-lactamase superfamily"/>
    <property type="match status" value="1"/>
</dbReference>
<gene>
    <name evidence="6" type="ORF">RT717_12780</name>
</gene>
<evidence type="ECO:0000313" key="6">
    <source>
        <dbReference type="EMBL" id="WOK09514.1"/>
    </source>
</evidence>
<reference evidence="6 7" key="1">
    <citation type="journal article" date="2023" name="Microbiol. Resour. Announc.">
        <title>Complete Genome Sequence of Imperialibacter roseus strain P4T.</title>
        <authorList>
            <person name="Tizabi D.R."/>
            <person name="Bachvaroff T."/>
            <person name="Hill R.T."/>
        </authorList>
    </citation>
    <scope>NUCLEOTIDE SEQUENCE [LARGE SCALE GENOMIC DNA]</scope>
    <source>
        <strain evidence="6 7">P4T</strain>
    </source>
</reference>
<dbReference type="RefSeq" id="WP_317492129.1">
    <property type="nucleotide sequence ID" value="NZ_CP136051.1"/>
</dbReference>
<accession>A0ABZ0IWZ5</accession>
<keyword evidence="6" id="KW-0378">Hydrolase</keyword>
<dbReference type="InterPro" id="IPR045155">
    <property type="entry name" value="Beta-lactam_cat"/>
</dbReference>
<dbReference type="PANTHER" id="PTHR35333:SF3">
    <property type="entry name" value="BETA-LACTAMASE-TYPE TRANSPEPTIDASE FOLD CONTAINING PROTEIN"/>
    <property type="match status" value="1"/>
</dbReference>
<dbReference type="Proteomes" id="UP001302349">
    <property type="component" value="Chromosome"/>
</dbReference>
<keyword evidence="7" id="KW-1185">Reference proteome</keyword>
<proteinExistence type="inferred from homology"/>
<dbReference type="InterPro" id="IPR012338">
    <property type="entry name" value="Beta-lactam/transpept-like"/>
</dbReference>